<dbReference type="AlphaFoldDB" id="A0AAN9W3J3"/>
<keyword evidence="2" id="KW-1185">Reference proteome</keyword>
<dbReference type="Proteomes" id="UP001378592">
    <property type="component" value="Unassembled WGS sequence"/>
</dbReference>
<organism evidence="1 2">
    <name type="scientific">Gryllus longicercus</name>
    <dbReference type="NCBI Taxonomy" id="2509291"/>
    <lineage>
        <taxon>Eukaryota</taxon>
        <taxon>Metazoa</taxon>
        <taxon>Ecdysozoa</taxon>
        <taxon>Arthropoda</taxon>
        <taxon>Hexapoda</taxon>
        <taxon>Insecta</taxon>
        <taxon>Pterygota</taxon>
        <taxon>Neoptera</taxon>
        <taxon>Polyneoptera</taxon>
        <taxon>Orthoptera</taxon>
        <taxon>Ensifera</taxon>
        <taxon>Gryllidea</taxon>
        <taxon>Grylloidea</taxon>
        <taxon>Gryllidae</taxon>
        <taxon>Gryllinae</taxon>
        <taxon>Gryllus</taxon>
    </lineage>
</organism>
<sequence>MCYDNFYDIKQLQMDIGPMNMGGIKFSDVKIKVLKESPHSIFYKMSYTDATFQEATVIKRKKTSSNNSKNEIMLTPAFTAKPGISERKKRDQIDLVHNNLIPKYYQPLCNSL</sequence>
<evidence type="ECO:0000313" key="1">
    <source>
        <dbReference type="EMBL" id="KAK7873761.1"/>
    </source>
</evidence>
<protein>
    <submittedName>
        <fullName evidence="1">Uncharacterized protein</fullName>
    </submittedName>
</protein>
<gene>
    <name evidence="1" type="ORF">R5R35_005761</name>
</gene>
<dbReference type="EMBL" id="JAZDUA010000009">
    <property type="protein sequence ID" value="KAK7873761.1"/>
    <property type="molecule type" value="Genomic_DNA"/>
</dbReference>
<name>A0AAN9W3J3_9ORTH</name>
<evidence type="ECO:0000313" key="2">
    <source>
        <dbReference type="Proteomes" id="UP001378592"/>
    </source>
</evidence>
<accession>A0AAN9W3J3</accession>
<proteinExistence type="predicted"/>
<reference evidence="1 2" key="1">
    <citation type="submission" date="2024-03" db="EMBL/GenBank/DDBJ databases">
        <title>The genome assembly and annotation of the cricket Gryllus longicercus Weissman &amp; Gray.</title>
        <authorList>
            <person name="Szrajer S."/>
            <person name="Gray D."/>
            <person name="Ylla G."/>
        </authorList>
    </citation>
    <scope>NUCLEOTIDE SEQUENCE [LARGE SCALE GENOMIC DNA]</scope>
    <source>
        <strain evidence="1">DAG 2021-001</strain>
        <tissue evidence="1">Whole body minus gut</tissue>
    </source>
</reference>
<comment type="caution">
    <text evidence="1">The sequence shown here is derived from an EMBL/GenBank/DDBJ whole genome shotgun (WGS) entry which is preliminary data.</text>
</comment>